<dbReference type="EMBL" id="BJOU01000019">
    <property type="protein sequence ID" value="GED99467.1"/>
    <property type="molecule type" value="Genomic_DNA"/>
</dbReference>
<evidence type="ECO:0000259" key="3">
    <source>
        <dbReference type="Pfam" id="PF25832"/>
    </source>
</evidence>
<dbReference type="InterPro" id="IPR058693">
    <property type="entry name" value="Fn3_SaeA_3rd"/>
</dbReference>
<evidence type="ECO:0000259" key="5">
    <source>
        <dbReference type="Pfam" id="PF25834"/>
    </source>
</evidence>
<evidence type="ECO:0000313" key="9">
    <source>
        <dbReference type="Proteomes" id="UP000444980"/>
    </source>
</evidence>
<evidence type="ECO:0000259" key="7">
    <source>
        <dbReference type="Pfam" id="PF25836"/>
    </source>
</evidence>
<dbReference type="Pfam" id="PF25831">
    <property type="entry name" value="SaeA_1st"/>
    <property type="match status" value="1"/>
</dbReference>
<feature type="domain" description="SaeA N-terminal" evidence="2">
    <location>
        <begin position="128"/>
        <end position="186"/>
    </location>
</feature>
<reference evidence="9" key="1">
    <citation type="submission" date="2019-06" db="EMBL/GenBank/DDBJ databases">
        <title>Gordonia isolated from sludge of a wastewater treatment plant.</title>
        <authorList>
            <person name="Tamura T."/>
            <person name="Aoyama K."/>
            <person name="Kang Y."/>
            <person name="Saito S."/>
            <person name="Akiyama N."/>
            <person name="Yazawa K."/>
            <person name="Gonoi T."/>
            <person name="Mikami Y."/>
        </authorList>
    </citation>
    <scope>NUCLEOTIDE SEQUENCE [LARGE SCALE GENOMIC DNA]</scope>
    <source>
        <strain evidence="9">NBRC 107697</strain>
    </source>
</reference>
<organism evidence="8 9">
    <name type="scientific">Gordonia crocea</name>
    <dbReference type="NCBI Taxonomy" id="589162"/>
    <lineage>
        <taxon>Bacteria</taxon>
        <taxon>Bacillati</taxon>
        <taxon>Actinomycetota</taxon>
        <taxon>Actinomycetes</taxon>
        <taxon>Mycobacteriales</taxon>
        <taxon>Gordoniaceae</taxon>
        <taxon>Gordonia</taxon>
    </lineage>
</organism>
<accession>A0A7I9V205</accession>
<feature type="compositionally biased region" description="Low complexity" evidence="1">
    <location>
        <begin position="228"/>
        <end position="237"/>
    </location>
</feature>
<evidence type="ECO:0000256" key="1">
    <source>
        <dbReference type="SAM" id="MobiDB-lite"/>
    </source>
</evidence>
<protein>
    <submittedName>
        <fullName evidence="8">Putative ESX-1 scaffolding and assembly protein SaeA</fullName>
    </submittedName>
</protein>
<dbReference type="Pfam" id="PF25836">
    <property type="entry name" value="Fn3_SaeA_6th"/>
    <property type="match status" value="1"/>
</dbReference>
<dbReference type="AlphaFoldDB" id="A0A7I9V205"/>
<dbReference type="InterPro" id="IPR058692">
    <property type="entry name" value="Fn3_SaeA_2nd"/>
</dbReference>
<feature type="domain" description="SaeA fifth Fn3-like" evidence="7">
    <location>
        <begin position="676"/>
        <end position="795"/>
    </location>
</feature>
<name>A0A7I9V205_9ACTN</name>
<dbReference type="Proteomes" id="UP000444980">
    <property type="component" value="Unassembled WGS sequence"/>
</dbReference>
<dbReference type="InterPro" id="IPR058695">
    <property type="entry name" value="SaeA_N"/>
</dbReference>
<feature type="domain" description="SaeA third Fn3-like" evidence="5">
    <location>
        <begin position="470"/>
        <end position="570"/>
    </location>
</feature>
<evidence type="ECO:0000259" key="4">
    <source>
        <dbReference type="Pfam" id="PF25833"/>
    </source>
</evidence>
<dbReference type="InterPro" id="IPR058696">
    <property type="entry name" value="Fn3_SaeA_5th"/>
</dbReference>
<evidence type="ECO:0000259" key="6">
    <source>
        <dbReference type="Pfam" id="PF25835"/>
    </source>
</evidence>
<feature type="region of interest" description="Disordered" evidence="1">
    <location>
        <begin position="81"/>
        <end position="121"/>
    </location>
</feature>
<feature type="compositionally biased region" description="Low complexity" evidence="1">
    <location>
        <begin position="211"/>
        <end position="220"/>
    </location>
</feature>
<feature type="compositionally biased region" description="Pro residues" evidence="1">
    <location>
        <begin position="85"/>
        <end position="97"/>
    </location>
</feature>
<feature type="region of interest" description="Disordered" evidence="1">
    <location>
        <begin position="211"/>
        <end position="237"/>
    </location>
</feature>
<feature type="domain" description="SaeA first Fn3-like" evidence="3">
    <location>
        <begin position="267"/>
        <end position="359"/>
    </location>
</feature>
<evidence type="ECO:0000259" key="2">
    <source>
        <dbReference type="Pfam" id="PF25831"/>
    </source>
</evidence>
<comment type="caution">
    <text evidence="8">The sequence shown here is derived from an EMBL/GenBank/DDBJ whole genome shotgun (WGS) entry which is preliminary data.</text>
</comment>
<feature type="domain" description="SaeA fourth Fn3-like" evidence="6">
    <location>
        <begin position="580"/>
        <end position="670"/>
    </location>
</feature>
<dbReference type="Pfam" id="PF25835">
    <property type="entry name" value="Fn3_SaeA_5th"/>
    <property type="match status" value="1"/>
</dbReference>
<evidence type="ECO:0000313" key="8">
    <source>
        <dbReference type="EMBL" id="GED99467.1"/>
    </source>
</evidence>
<keyword evidence="9" id="KW-1185">Reference proteome</keyword>
<gene>
    <name evidence="8" type="primary">saeA</name>
    <name evidence="8" type="ORF">nbrc107697_35060</name>
</gene>
<feature type="domain" description="SaeA second Fn3-like" evidence="4">
    <location>
        <begin position="364"/>
        <end position="455"/>
    </location>
</feature>
<proteinExistence type="predicted"/>
<dbReference type="Pfam" id="PF25834">
    <property type="entry name" value="Fn3_SaeA_4th"/>
    <property type="match status" value="1"/>
</dbReference>
<dbReference type="Pfam" id="PF25833">
    <property type="entry name" value="Fn3_SaeA_3rd"/>
    <property type="match status" value="1"/>
</dbReference>
<sequence>MVSSHNMAAALEQWAAGVAASGRAAPADRELEAIARRPDTWRTDINASAEAQYWGATIDHLIGQVRLGVLPTIAVAHVPSGLEPAEPPPAPAPPPEDPAAGRHWASTTGPTAVPAAAEPTGDPVEELTAALIAWRGAKIAEGAPGAETIKDLTLRNLAKRTPVTAEQLRKKLPGAGALVEELAGVFARFGGAESAPAPAGPAAAAPAATAPTPAAAAPAPATVPPAQPTEAPAPSVARSVAVDPDLRPLTHADFPEYQYLTSEHEPGPITIATTPDGVRLSWEPCREAAAVIYRVVSGDGPIGPHKPEAGEQVVVTVGTSAEDSRFLTSAVRYFQVWAHLGDDEGSARAAQPVKWAVGEEISPVEDMRLTEDEGRVVGEWSAFDGTQAVRVFRIPLDEGGPITTDPRYQISVADLNLNGFVDAEAPRGRRYLYRAQAEVPVGNQLRLSRPAQQEILVSVKLTPIDDLDVSISETNSQFDLTWTTPEGGQEVRVYRFQQPPPAGLEREDLALDALSPQGFNDATRVRHPVKAGADPTHSQMSGVPWPSGWDRAYLTPVTVASGKARIGTTQVLARPLAAVVDPHIIERFHCEMITFGWPRGAAAVRAYIGQPGVPAEQLCHGRPFGEVSAEQYERDGALILARPLTLKGCQVVLVAVSYSAGREIVGEPVGIVYPGLARIAYNLELQPSAPRHVVRLMLHSESPVTDLPPLVLVHRPDRLPLDPTDGRTLRFYSERTQQQVPHCQVDGELVPGRMSTEWVVDLTDFTGYVRLFVHDGSRAGRRPIALLDPPMGVLRLVPQPPPPAPEAQW</sequence>
<dbReference type="InterPro" id="IPR058691">
    <property type="entry name" value="Fn3_SaeA_1st"/>
</dbReference>
<dbReference type="Pfam" id="PF25832">
    <property type="entry name" value="Fn3_SaeA_2nd"/>
    <property type="match status" value="1"/>
</dbReference>
<dbReference type="InterPro" id="IPR058694">
    <property type="entry name" value="Fn3_SaeA_4th"/>
</dbReference>